<evidence type="ECO:0000313" key="10">
    <source>
        <dbReference type="RefSeq" id="XP_027187839.1"/>
    </source>
</evidence>
<dbReference type="InterPro" id="IPR000719">
    <property type="entry name" value="Prot_kinase_dom"/>
</dbReference>
<dbReference type="GO" id="GO:0005524">
    <property type="term" value="F:ATP binding"/>
    <property type="evidence" value="ECO:0007669"/>
    <property type="project" value="InterPro"/>
</dbReference>
<evidence type="ECO:0000256" key="3">
    <source>
        <dbReference type="ARBA" id="ARBA00022692"/>
    </source>
</evidence>
<dbReference type="SUPFAM" id="SSF56112">
    <property type="entry name" value="Protein kinase-like (PK-like)"/>
    <property type="match status" value="1"/>
</dbReference>
<keyword evidence="9" id="KW-1185">Reference proteome</keyword>
<dbReference type="Pfam" id="PF07714">
    <property type="entry name" value="PK_Tyr_Ser-Thr"/>
    <property type="match status" value="1"/>
</dbReference>
<dbReference type="Gene3D" id="3.80.10.10">
    <property type="entry name" value="Ribonuclease Inhibitor"/>
    <property type="match status" value="1"/>
</dbReference>
<dbReference type="InterPro" id="IPR001245">
    <property type="entry name" value="Ser-Thr/Tyr_kinase_cat_dom"/>
</dbReference>
<proteinExistence type="predicted"/>
<organism evidence="9 10">
    <name type="scientific">Cicer arietinum</name>
    <name type="common">Chickpea</name>
    <name type="synonym">Garbanzo</name>
    <dbReference type="NCBI Taxonomy" id="3827"/>
    <lineage>
        <taxon>Eukaryota</taxon>
        <taxon>Viridiplantae</taxon>
        <taxon>Streptophyta</taxon>
        <taxon>Embryophyta</taxon>
        <taxon>Tracheophyta</taxon>
        <taxon>Spermatophyta</taxon>
        <taxon>Magnoliopsida</taxon>
        <taxon>eudicotyledons</taxon>
        <taxon>Gunneridae</taxon>
        <taxon>Pentapetalae</taxon>
        <taxon>rosids</taxon>
        <taxon>fabids</taxon>
        <taxon>Fabales</taxon>
        <taxon>Fabaceae</taxon>
        <taxon>Papilionoideae</taxon>
        <taxon>50 kb inversion clade</taxon>
        <taxon>NPAAA clade</taxon>
        <taxon>Hologalegina</taxon>
        <taxon>IRL clade</taxon>
        <taxon>Cicereae</taxon>
        <taxon>Cicer</taxon>
    </lineage>
</organism>
<dbReference type="InterPro" id="IPR032675">
    <property type="entry name" value="LRR_dom_sf"/>
</dbReference>
<dbReference type="PANTHER" id="PTHR48007">
    <property type="entry name" value="LEUCINE-RICH REPEAT RECEPTOR-LIKE PROTEIN KINASE PXC1"/>
    <property type="match status" value="1"/>
</dbReference>
<evidence type="ECO:0000259" key="8">
    <source>
        <dbReference type="PROSITE" id="PS50011"/>
    </source>
</evidence>
<reference evidence="9" key="1">
    <citation type="journal article" date="2013" name="Nat. Biotechnol.">
        <title>Draft genome sequence of chickpea (Cicer arietinum) provides a resource for trait improvement.</title>
        <authorList>
            <person name="Varshney R.K."/>
            <person name="Song C."/>
            <person name="Saxena R.K."/>
            <person name="Azam S."/>
            <person name="Yu S."/>
            <person name="Sharpe A.G."/>
            <person name="Cannon S."/>
            <person name="Baek J."/>
            <person name="Rosen B.D."/>
            <person name="Tar'an B."/>
            <person name="Millan T."/>
            <person name="Zhang X."/>
            <person name="Ramsay L.D."/>
            <person name="Iwata A."/>
            <person name="Wang Y."/>
            <person name="Nelson W."/>
            <person name="Farmer A.D."/>
            <person name="Gaur P.M."/>
            <person name="Soderlund C."/>
            <person name="Penmetsa R.V."/>
            <person name="Xu C."/>
            <person name="Bharti A.K."/>
            <person name="He W."/>
            <person name="Winter P."/>
            <person name="Zhao S."/>
            <person name="Hane J.K."/>
            <person name="Carrasquilla-Garcia N."/>
            <person name="Condie J.A."/>
            <person name="Upadhyaya H.D."/>
            <person name="Luo M.C."/>
            <person name="Thudi M."/>
            <person name="Gowda C.L."/>
            <person name="Singh N.P."/>
            <person name="Lichtenzveig J."/>
            <person name="Gali K.K."/>
            <person name="Rubio J."/>
            <person name="Nadarajan N."/>
            <person name="Dolezel J."/>
            <person name="Bansal K.C."/>
            <person name="Xu X."/>
            <person name="Edwards D."/>
            <person name="Zhang G."/>
            <person name="Kahl G."/>
            <person name="Gil J."/>
            <person name="Singh K.B."/>
            <person name="Datta S.K."/>
            <person name="Jackson S.A."/>
            <person name="Wang J."/>
            <person name="Cook D.R."/>
        </authorList>
    </citation>
    <scope>NUCLEOTIDE SEQUENCE [LARGE SCALE GENOMIC DNA]</scope>
    <source>
        <strain evidence="9">cv. CDC Frontier</strain>
    </source>
</reference>
<dbReference type="AlphaFoldDB" id="A0A3Q7X260"/>
<feature type="transmembrane region" description="Helical" evidence="7">
    <location>
        <begin position="12"/>
        <end position="30"/>
    </location>
</feature>
<evidence type="ECO:0000256" key="2">
    <source>
        <dbReference type="ARBA" id="ARBA00022614"/>
    </source>
</evidence>
<sequence length="617" mass="70310">MQDTTEFTMIQFLRRLFFFSFLISFFMTMFCSGSEFLSSESDSFFSFLKAIDHNNVLNISNIVVSSSLPPPQHPCLIKLNGVRCNSNATNIVEIRLDNLNLSGIFDANSLCKLQKLKFVSLANNNIRGTIPSSILHCRKLVHLNVTNNQLSGRLPKALTRLKYLKSLDVSNNNFSSKEEYRNLFTNYLAPISKLETKNDVVTIQPTPSPLTYNTNENSKKPWYTNIEILVGLVLGIGLILSSLYFIVKKSSKLMELESDVKKSHIVSPIKKVTTHEVKIKGRDINSNNNNDSELVFFVEDHERFKLEDLLRAKADLRSENFWSSLFKVKLENDVEYVVKRLKNLQVSCDEFGETLRKISKVKHSNILQLVGYRSTKEEKLIIYKYQSNGSLLNLLNDYIAGRKKFPWKLRLNIACGIARGLAFIYKKLDESEVINIPHGNLKLSNILLDEKNEALISEHGLSKFFDTNQGTFFSSNGYTPPEKNLTQKSDVYSFGVILLELLTGQSIEVSRIDIVKWVRSMVREEWTGEVFDKEVRENDQQGAFSLLNIALMCVSRLQENRPNVGEVLETIEGVMNAREQQEMDIFASKCCSNGSNQECCSLHQIIPDTWDSPGSNY</sequence>
<evidence type="ECO:0000256" key="4">
    <source>
        <dbReference type="ARBA" id="ARBA00022737"/>
    </source>
</evidence>
<feature type="transmembrane region" description="Helical" evidence="7">
    <location>
        <begin position="228"/>
        <end position="247"/>
    </location>
</feature>
<dbReference type="Gene3D" id="1.10.510.10">
    <property type="entry name" value="Transferase(Phosphotransferase) domain 1"/>
    <property type="match status" value="1"/>
</dbReference>
<dbReference type="KEGG" id="cam:101503466"/>
<dbReference type="GeneID" id="101503466"/>
<dbReference type="OrthoDB" id="5966500at2759"/>
<dbReference type="InterPro" id="IPR001611">
    <property type="entry name" value="Leu-rich_rpt"/>
</dbReference>
<evidence type="ECO:0000256" key="1">
    <source>
        <dbReference type="ARBA" id="ARBA00004370"/>
    </source>
</evidence>
<evidence type="ECO:0000256" key="7">
    <source>
        <dbReference type="SAM" id="Phobius"/>
    </source>
</evidence>
<keyword evidence="5 7" id="KW-1133">Transmembrane helix</keyword>
<reference evidence="10" key="2">
    <citation type="submission" date="2025-08" db="UniProtKB">
        <authorList>
            <consortium name="RefSeq"/>
        </authorList>
    </citation>
    <scope>IDENTIFICATION</scope>
    <source>
        <tissue evidence="10">Etiolated seedlings</tissue>
    </source>
</reference>
<comment type="subcellular location">
    <subcellularLocation>
        <location evidence="1">Membrane</location>
    </subcellularLocation>
</comment>
<keyword evidence="3 7" id="KW-0812">Transmembrane</keyword>
<feature type="domain" description="Protein kinase" evidence="8">
    <location>
        <begin position="311"/>
        <end position="575"/>
    </location>
</feature>
<evidence type="ECO:0000313" key="9">
    <source>
        <dbReference type="Proteomes" id="UP000087171"/>
    </source>
</evidence>
<dbReference type="Gene3D" id="3.30.200.20">
    <property type="entry name" value="Phosphorylase Kinase, domain 1"/>
    <property type="match status" value="1"/>
</dbReference>
<dbReference type="GO" id="GO:0016020">
    <property type="term" value="C:membrane"/>
    <property type="evidence" value="ECO:0007669"/>
    <property type="project" value="UniProtKB-SubCell"/>
</dbReference>
<dbReference type="PaxDb" id="3827-XP_004491657.1"/>
<dbReference type="GO" id="GO:0004672">
    <property type="term" value="F:protein kinase activity"/>
    <property type="evidence" value="ECO:0007669"/>
    <property type="project" value="InterPro"/>
</dbReference>
<dbReference type="InterPro" id="IPR011009">
    <property type="entry name" value="Kinase-like_dom_sf"/>
</dbReference>
<evidence type="ECO:0000256" key="5">
    <source>
        <dbReference type="ARBA" id="ARBA00022989"/>
    </source>
</evidence>
<dbReference type="SUPFAM" id="SSF52058">
    <property type="entry name" value="L domain-like"/>
    <property type="match status" value="1"/>
</dbReference>
<evidence type="ECO:0000256" key="6">
    <source>
        <dbReference type="ARBA" id="ARBA00023136"/>
    </source>
</evidence>
<dbReference type="Pfam" id="PF00560">
    <property type="entry name" value="LRR_1"/>
    <property type="match status" value="2"/>
</dbReference>
<dbReference type="STRING" id="3827.A0A3Q7X260"/>
<keyword evidence="4" id="KW-0677">Repeat</keyword>
<accession>A0A3Q7X260</accession>
<gene>
    <name evidence="10" type="primary">LOC101503466</name>
</gene>
<dbReference type="PANTHER" id="PTHR48007:SF77">
    <property type="entry name" value="PROTEIN KINASE DOMAIN-CONTAINING PROTEIN"/>
    <property type="match status" value="1"/>
</dbReference>
<keyword evidence="2" id="KW-0433">Leucine-rich repeat</keyword>
<protein>
    <submittedName>
        <fullName evidence="10">Inactive receptor-like protein kinase At1g64210</fullName>
    </submittedName>
</protein>
<dbReference type="InterPro" id="IPR046959">
    <property type="entry name" value="PRK1-6/SRF4-like"/>
</dbReference>
<dbReference type="RefSeq" id="XP_027187839.1">
    <property type="nucleotide sequence ID" value="XM_027332038.1"/>
</dbReference>
<dbReference type="Proteomes" id="UP000087171">
    <property type="component" value="Chromosome Ca2"/>
</dbReference>
<name>A0A3Q7X260_CICAR</name>
<dbReference type="PROSITE" id="PS50011">
    <property type="entry name" value="PROTEIN_KINASE_DOM"/>
    <property type="match status" value="1"/>
</dbReference>
<keyword evidence="6 7" id="KW-0472">Membrane</keyword>